<proteinExistence type="predicted"/>
<dbReference type="EMBL" id="WESC01000007">
    <property type="protein sequence ID" value="KAB7740196.1"/>
    <property type="molecule type" value="Genomic_DNA"/>
</dbReference>
<name>A0A6N6VGV7_9HYPH</name>
<dbReference type="PROSITE" id="PS51819">
    <property type="entry name" value="VOC"/>
    <property type="match status" value="1"/>
</dbReference>
<organism evidence="2 3">
    <name type="scientific">Parvibaculum sedimenti</name>
    <dbReference type="NCBI Taxonomy" id="2608632"/>
    <lineage>
        <taxon>Bacteria</taxon>
        <taxon>Pseudomonadati</taxon>
        <taxon>Pseudomonadota</taxon>
        <taxon>Alphaproteobacteria</taxon>
        <taxon>Hyphomicrobiales</taxon>
        <taxon>Parvibaculaceae</taxon>
        <taxon>Parvibaculum</taxon>
    </lineage>
</organism>
<dbReference type="Pfam" id="PF00903">
    <property type="entry name" value="Glyoxalase"/>
    <property type="match status" value="1"/>
</dbReference>
<dbReference type="InterPro" id="IPR029068">
    <property type="entry name" value="Glyas_Bleomycin-R_OHBP_Dase"/>
</dbReference>
<accession>A0A6N6VGV7</accession>
<dbReference type="Proteomes" id="UP000468901">
    <property type="component" value="Unassembled WGS sequence"/>
</dbReference>
<dbReference type="PANTHER" id="PTHR46142">
    <property type="match status" value="1"/>
</dbReference>
<dbReference type="PANTHER" id="PTHR46142:SF3">
    <property type="entry name" value="F18B13.24 PROTEIN"/>
    <property type="match status" value="1"/>
</dbReference>
<dbReference type="RefSeq" id="WP_152216081.1">
    <property type="nucleotide sequence ID" value="NZ_WESC01000007.1"/>
</dbReference>
<dbReference type="SUPFAM" id="SSF54593">
    <property type="entry name" value="Glyoxalase/Bleomycin resistance protein/Dihydroxybiphenyl dioxygenase"/>
    <property type="match status" value="1"/>
</dbReference>
<protein>
    <submittedName>
        <fullName evidence="2">Glyoxalase</fullName>
    </submittedName>
</protein>
<dbReference type="AlphaFoldDB" id="A0A6N6VGV7"/>
<evidence type="ECO:0000313" key="2">
    <source>
        <dbReference type="EMBL" id="KAB7740196.1"/>
    </source>
</evidence>
<comment type="caution">
    <text evidence="2">The sequence shown here is derived from an EMBL/GenBank/DDBJ whole genome shotgun (WGS) entry which is preliminary data.</text>
</comment>
<dbReference type="InterPro" id="IPR004360">
    <property type="entry name" value="Glyas_Fos-R_dOase_dom"/>
</dbReference>
<gene>
    <name evidence="2" type="ORF">F2P47_09320</name>
</gene>
<reference evidence="2 3" key="1">
    <citation type="submission" date="2019-09" db="EMBL/GenBank/DDBJ databases">
        <title>Parvibaculum sedimenti sp. nov., isolated from sediment.</title>
        <authorList>
            <person name="Wang Y."/>
        </authorList>
    </citation>
    <scope>NUCLEOTIDE SEQUENCE [LARGE SCALE GENOMIC DNA]</scope>
    <source>
        <strain evidence="2 3">HXT-9</strain>
    </source>
</reference>
<dbReference type="Gene3D" id="3.10.180.10">
    <property type="entry name" value="2,3-Dihydroxybiphenyl 1,2-Dioxygenase, domain 1"/>
    <property type="match status" value="1"/>
</dbReference>
<evidence type="ECO:0000313" key="3">
    <source>
        <dbReference type="Proteomes" id="UP000468901"/>
    </source>
</evidence>
<dbReference type="InterPro" id="IPR037523">
    <property type="entry name" value="VOC_core"/>
</dbReference>
<evidence type="ECO:0000259" key="1">
    <source>
        <dbReference type="PROSITE" id="PS51819"/>
    </source>
</evidence>
<feature type="domain" description="VOC" evidence="1">
    <location>
        <begin position="5"/>
        <end position="137"/>
    </location>
</feature>
<sequence length="142" mass="15901">MSIRKLAHYSIRTQDLAASEKFYTEVMGFRVGYRPGFPFPGLWLYEDADESDYGIVHIIGVDPEEASGLVDYLGDRAGGDGTGALDHIAFLARHWREMRGRLHRMAVPYVERTVPILGLLQVFLRDPSGVTIELNYPASEAS</sequence>
<keyword evidence="3" id="KW-1185">Reference proteome</keyword>